<dbReference type="GO" id="GO:0005524">
    <property type="term" value="F:ATP binding"/>
    <property type="evidence" value="ECO:0007669"/>
    <property type="project" value="InterPro"/>
</dbReference>
<proteinExistence type="predicted"/>
<evidence type="ECO:0000313" key="3">
    <source>
        <dbReference type="Proteomes" id="UP000177870"/>
    </source>
</evidence>
<dbReference type="Proteomes" id="UP000177870">
    <property type="component" value="Chromosome"/>
</dbReference>
<dbReference type="PANTHER" id="PTHR21621:SF0">
    <property type="entry name" value="BETA-CITRYLGLUTAMATE SYNTHASE B-RELATED"/>
    <property type="match status" value="1"/>
</dbReference>
<accession>A0A1D8TXK3</accession>
<evidence type="ECO:0000259" key="1">
    <source>
        <dbReference type="Pfam" id="PF02655"/>
    </source>
</evidence>
<organism evidence="2 3">
    <name type="scientific">Moorena producens PAL-8-15-08-1</name>
    <dbReference type="NCBI Taxonomy" id="1458985"/>
    <lineage>
        <taxon>Bacteria</taxon>
        <taxon>Bacillati</taxon>
        <taxon>Cyanobacteriota</taxon>
        <taxon>Cyanophyceae</taxon>
        <taxon>Coleofasciculales</taxon>
        <taxon>Coleofasciculaceae</taxon>
        <taxon>Moorena</taxon>
    </lineage>
</organism>
<dbReference type="PANTHER" id="PTHR21621">
    <property type="entry name" value="RIBOSOMAL PROTEIN S6 MODIFICATION PROTEIN"/>
    <property type="match status" value="1"/>
</dbReference>
<dbReference type="RefSeq" id="WP_070394798.1">
    <property type="nucleotide sequence ID" value="NZ_CP017599.1"/>
</dbReference>
<dbReference type="Gene3D" id="3.30.470.20">
    <property type="entry name" value="ATP-grasp fold, B domain"/>
    <property type="match status" value="1"/>
</dbReference>
<dbReference type="EMBL" id="CP017599">
    <property type="protein sequence ID" value="AOX02389.1"/>
    <property type="molecule type" value="Genomic_DNA"/>
</dbReference>
<dbReference type="AlphaFoldDB" id="A0A1D8TXK3"/>
<dbReference type="Pfam" id="PF02655">
    <property type="entry name" value="ATP-grasp_3"/>
    <property type="match status" value="1"/>
</dbReference>
<reference evidence="3" key="1">
    <citation type="submission" date="2016-10" db="EMBL/GenBank/DDBJ databases">
        <title>Comparative genomics uncovers the prolific and rare metabolic potential of the cyanobacterial genus Moorea.</title>
        <authorList>
            <person name="Leao T."/>
            <person name="Castelao G."/>
            <person name="Korobeynikov A."/>
            <person name="Monroe E.A."/>
            <person name="Podell S."/>
            <person name="Glukhov E."/>
            <person name="Allen E."/>
            <person name="Gerwick W.H."/>
            <person name="Gerwick L."/>
        </authorList>
    </citation>
    <scope>NUCLEOTIDE SEQUENCE [LARGE SCALE GENOMIC DNA]</scope>
    <source>
        <strain evidence="3">PAL-8-15-08-1</strain>
    </source>
</reference>
<dbReference type="GO" id="GO:0009432">
    <property type="term" value="P:SOS response"/>
    <property type="evidence" value="ECO:0007669"/>
    <property type="project" value="TreeGrafter"/>
</dbReference>
<feature type="domain" description="ATP-grasp fold PylC-type" evidence="1">
    <location>
        <begin position="102"/>
        <end position="275"/>
    </location>
</feature>
<dbReference type="STRING" id="1458985.BJP34_25735"/>
<dbReference type="GO" id="GO:0046872">
    <property type="term" value="F:metal ion binding"/>
    <property type="evidence" value="ECO:0007669"/>
    <property type="project" value="InterPro"/>
</dbReference>
<dbReference type="OrthoDB" id="9804625at2"/>
<dbReference type="GO" id="GO:0018169">
    <property type="term" value="F:ribosomal S6-glutamic acid ligase activity"/>
    <property type="evidence" value="ECO:0007669"/>
    <property type="project" value="TreeGrafter"/>
</dbReference>
<protein>
    <recommendedName>
        <fullName evidence="1">ATP-grasp fold PylC-type domain-containing protein</fullName>
    </recommendedName>
</protein>
<sequence>MKTVAVFFDEAGTFAYPFTKKKYIRHIAQLGEAIEACGANFRVVRHQSSYLGSGQFSQSWELRDGEVIETGPVKADVIFDKGLFSSDGTIPVLNCQEINEICTNKYKTFQLFSDYSPQSYLVNTKEEFFEALDRIPGQYKVVKPLDGLEGRNVHIGDNDFLKKQDCPYPLLVQEFIDSRSGIPGIVNGVHDFRVALLNGEIVHAIVRTPPSGELVASVTQGGEMFVVEIELIPSTVFELVEHIEKHMLQYGNRFYGIDLAIVNGQPKIIELNSRVSIWDNQQHEVFASTKRKLAEVLVAL</sequence>
<dbReference type="KEGG" id="mpro:BJP34_25735"/>
<evidence type="ECO:0000313" key="2">
    <source>
        <dbReference type="EMBL" id="AOX02389.1"/>
    </source>
</evidence>
<dbReference type="GO" id="GO:0005737">
    <property type="term" value="C:cytoplasm"/>
    <property type="evidence" value="ECO:0007669"/>
    <property type="project" value="TreeGrafter"/>
</dbReference>
<dbReference type="SUPFAM" id="SSF56059">
    <property type="entry name" value="Glutathione synthetase ATP-binding domain-like"/>
    <property type="match status" value="1"/>
</dbReference>
<name>A0A1D8TXK3_9CYAN</name>
<dbReference type="InterPro" id="IPR003806">
    <property type="entry name" value="ATP-grasp_PylC-type"/>
</dbReference>
<gene>
    <name evidence="2" type="ORF">BJP34_25735</name>
</gene>